<dbReference type="eggNOG" id="arCOG03871">
    <property type="taxonomic scope" value="Archaea"/>
</dbReference>
<dbReference type="Proteomes" id="UP000000346">
    <property type="component" value="Chromosome"/>
</dbReference>
<dbReference type="EMBL" id="CP001742">
    <property type="protein sequence ID" value="ADL19299.1"/>
    <property type="molecule type" value="Genomic_DNA"/>
</dbReference>
<dbReference type="AlphaFoldDB" id="D9Q1W1"/>
<evidence type="ECO:0000313" key="2">
    <source>
        <dbReference type="EMBL" id="ADL19299.1"/>
    </source>
</evidence>
<gene>
    <name evidence="2" type="ordered locus">ASAC_0893</name>
</gene>
<dbReference type="HOGENOM" id="CLU_1656776_0_0_2"/>
<name>D9Q1W1_ACIS3</name>
<feature type="transmembrane region" description="Helical" evidence="1">
    <location>
        <begin position="12"/>
        <end position="32"/>
    </location>
</feature>
<dbReference type="RefSeq" id="WP_013266811.1">
    <property type="nucleotide sequence ID" value="NC_014374.1"/>
</dbReference>
<dbReference type="KEGG" id="asc:ASAC_0893"/>
<dbReference type="InParanoid" id="D9Q1W1"/>
<evidence type="ECO:0000256" key="1">
    <source>
        <dbReference type="SAM" id="Phobius"/>
    </source>
</evidence>
<evidence type="ECO:0000313" key="3">
    <source>
        <dbReference type="Proteomes" id="UP000000346"/>
    </source>
</evidence>
<accession>D9Q1W1</accession>
<protein>
    <submittedName>
        <fullName evidence="2">Uncharacterized protein</fullName>
    </submittedName>
</protein>
<organism evidence="2 3">
    <name type="scientific">Acidilobus saccharovorans (strain DSM 16705 / JCM 18335 / VKM B-2471 / 345-15)</name>
    <dbReference type="NCBI Taxonomy" id="666510"/>
    <lineage>
        <taxon>Archaea</taxon>
        <taxon>Thermoproteota</taxon>
        <taxon>Thermoprotei</taxon>
        <taxon>Acidilobales</taxon>
        <taxon>Acidilobaceae</taxon>
        <taxon>Acidilobus</taxon>
    </lineage>
</organism>
<reference evidence="2 3" key="1">
    <citation type="journal article" date="2010" name="Appl. Environ. Microbiol.">
        <title>The genome sequence of the crenarchaeon Acidilobus saccharovorans supports a new order, Acidilobales, and suggests an important ecological role in terrestrial acidic hot springs.</title>
        <authorList>
            <person name="Mardanov A.V."/>
            <person name="Svetlitchnyi V.A."/>
            <person name="Beletsky A.V."/>
            <person name="Prokofeva M.I."/>
            <person name="Bonch-Osmolovskaya E.A."/>
            <person name="Ravin N.V."/>
            <person name="Skryabin K.G."/>
        </authorList>
    </citation>
    <scope>NUCLEOTIDE SEQUENCE [LARGE SCALE GENOMIC DNA]</scope>
    <source>
        <strain evidence="3">DSM 16705 / JCM 18335 / VKM B-2471 / 345-15</strain>
    </source>
</reference>
<dbReference type="GeneID" id="9499131"/>
<keyword evidence="1" id="KW-0812">Transmembrane</keyword>
<keyword evidence="1" id="KW-0472">Membrane</keyword>
<keyword evidence="3" id="KW-1185">Reference proteome</keyword>
<proteinExistence type="predicted"/>
<sequence length="159" mass="16011">MARSRRSISDIVAVVMLIIIAIAAAVLIYAWLSGLVGGVHTSNAGLYTKIEIVGGSITSTSTSGQYTVSATVENIGGTAATINYMAVENVTTSSVICSTSSSTSTSSFSPTTIPPGKSVTLSFTCSLSSSTPAPASGTAVEIVASTSDGVTATYITTWP</sequence>
<dbReference type="STRING" id="666510.ASAC_0893"/>
<keyword evidence="1" id="KW-1133">Transmembrane helix</keyword>